<dbReference type="PANTHER" id="PTHR13887">
    <property type="entry name" value="GLUTATHIONE S-TRANSFERASE KAPPA"/>
    <property type="match status" value="1"/>
</dbReference>
<organism evidence="7 8">
    <name type="scientific">Candidatus Magasanikbacteria bacterium GW2011_GWA2_45_39</name>
    <dbReference type="NCBI Taxonomy" id="1619041"/>
    <lineage>
        <taxon>Bacteria</taxon>
        <taxon>Candidatus Magasanikiibacteriota</taxon>
    </lineage>
</organism>
<dbReference type="Gene3D" id="3.40.30.10">
    <property type="entry name" value="Glutaredoxin"/>
    <property type="match status" value="1"/>
</dbReference>
<dbReference type="AlphaFoldDB" id="A0A0G1MHE9"/>
<dbReference type="SUPFAM" id="SSF52833">
    <property type="entry name" value="Thioredoxin-like"/>
    <property type="match status" value="1"/>
</dbReference>
<accession>A0A0G1MHE9</accession>
<evidence type="ECO:0000313" key="7">
    <source>
        <dbReference type="EMBL" id="KKU07796.1"/>
    </source>
</evidence>
<evidence type="ECO:0000256" key="3">
    <source>
        <dbReference type="ARBA" id="ARBA00023002"/>
    </source>
</evidence>
<reference evidence="7 8" key="1">
    <citation type="journal article" date="2015" name="Nature">
        <title>rRNA introns, odd ribosomes, and small enigmatic genomes across a large radiation of phyla.</title>
        <authorList>
            <person name="Brown C.T."/>
            <person name="Hug L.A."/>
            <person name="Thomas B.C."/>
            <person name="Sharon I."/>
            <person name="Castelle C.J."/>
            <person name="Singh A."/>
            <person name="Wilkins M.J."/>
            <person name="Williams K.H."/>
            <person name="Banfield J.F."/>
        </authorList>
    </citation>
    <scope>NUCLEOTIDE SEQUENCE [LARGE SCALE GENOMIC DNA]</scope>
</reference>
<dbReference type="PANTHER" id="PTHR13887:SF14">
    <property type="entry name" value="DISULFIDE BOND FORMATION PROTEIN D"/>
    <property type="match status" value="1"/>
</dbReference>
<sequence>MLFILLISASGILWVWRTQQNNERARWMPAKEMQNVPIVSLTEPSILVSDPTQGAQTHPLTIVEFADFRCPHCAETAQNLQKLMADNPGKIRLVWKDFPIIPPREASIKAHQAARCAQMQGKFWEYHDDLFAHQNTIAEAQLLASAITIGLNVDQFQTCIANATAKPLVERSSAEGQNLGVDGTPTIFVNGKKWDGSVADIINYIK</sequence>
<dbReference type="PROSITE" id="PS51352">
    <property type="entry name" value="THIOREDOXIN_2"/>
    <property type="match status" value="1"/>
</dbReference>
<keyword evidence="2" id="KW-0732">Signal</keyword>
<dbReference type="GO" id="GO:0016491">
    <property type="term" value="F:oxidoreductase activity"/>
    <property type="evidence" value="ECO:0007669"/>
    <property type="project" value="UniProtKB-KW"/>
</dbReference>
<comment type="similarity">
    <text evidence="1">Belongs to the thioredoxin family. DsbA subfamily.</text>
</comment>
<evidence type="ECO:0000256" key="1">
    <source>
        <dbReference type="ARBA" id="ARBA00005791"/>
    </source>
</evidence>
<gene>
    <name evidence="7" type="ORF">UX10_C0005G0002</name>
</gene>
<evidence type="ECO:0000256" key="2">
    <source>
        <dbReference type="ARBA" id="ARBA00022729"/>
    </source>
</evidence>
<dbReference type="InterPro" id="IPR013766">
    <property type="entry name" value="Thioredoxin_domain"/>
</dbReference>
<dbReference type="InterPro" id="IPR036249">
    <property type="entry name" value="Thioredoxin-like_sf"/>
</dbReference>
<comment type="caution">
    <text evidence="7">The sequence shown here is derived from an EMBL/GenBank/DDBJ whole genome shotgun (WGS) entry which is preliminary data.</text>
</comment>
<dbReference type="Proteomes" id="UP000033999">
    <property type="component" value="Unassembled WGS sequence"/>
</dbReference>
<protein>
    <submittedName>
        <fullName evidence="7">DSBA oxidoreductase family protein</fullName>
    </submittedName>
</protein>
<evidence type="ECO:0000256" key="5">
    <source>
        <dbReference type="ARBA" id="ARBA00023284"/>
    </source>
</evidence>
<dbReference type="InterPro" id="IPR012336">
    <property type="entry name" value="Thioredoxin-like_fold"/>
</dbReference>
<keyword evidence="5" id="KW-0676">Redox-active center</keyword>
<evidence type="ECO:0000313" key="8">
    <source>
        <dbReference type="Proteomes" id="UP000033999"/>
    </source>
</evidence>
<evidence type="ECO:0000259" key="6">
    <source>
        <dbReference type="PROSITE" id="PS51352"/>
    </source>
</evidence>
<name>A0A0G1MHE9_9BACT</name>
<dbReference type="Pfam" id="PF13462">
    <property type="entry name" value="Thioredoxin_4"/>
    <property type="match status" value="1"/>
</dbReference>
<dbReference type="EMBL" id="LCKX01000005">
    <property type="protein sequence ID" value="KKU07796.1"/>
    <property type="molecule type" value="Genomic_DNA"/>
</dbReference>
<proteinExistence type="inferred from homology"/>
<evidence type="ECO:0000256" key="4">
    <source>
        <dbReference type="ARBA" id="ARBA00023157"/>
    </source>
</evidence>
<keyword evidence="4" id="KW-1015">Disulfide bond</keyword>
<keyword evidence="3" id="KW-0560">Oxidoreductase</keyword>
<feature type="domain" description="Thioredoxin" evidence="6">
    <location>
        <begin position="30"/>
        <end position="206"/>
    </location>
</feature>